<organism evidence="1 2">
    <name type="scientific">Kibdelosporangium lantanae</name>
    <dbReference type="NCBI Taxonomy" id="1497396"/>
    <lineage>
        <taxon>Bacteria</taxon>
        <taxon>Bacillati</taxon>
        <taxon>Actinomycetota</taxon>
        <taxon>Actinomycetes</taxon>
        <taxon>Pseudonocardiales</taxon>
        <taxon>Pseudonocardiaceae</taxon>
        <taxon>Kibdelosporangium</taxon>
    </lineage>
</organism>
<feature type="non-terminal residue" evidence="1">
    <location>
        <position position="1"/>
    </location>
</feature>
<evidence type="ECO:0000313" key="2">
    <source>
        <dbReference type="Proteomes" id="UP001597045"/>
    </source>
</evidence>
<dbReference type="EMBL" id="JBHTIS010003814">
    <property type="protein sequence ID" value="MFD1051719.1"/>
    <property type="molecule type" value="Genomic_DNA"/>
</dbReference>
<protein>
    <submittedName>
        <fullName evidence="1">Uncharacterized protein</fullName>
    </submittedName>
</protein>
<keyword evidence="2" id="KW-1185">Reference proteome</keyword>
<sequence length="94" mass="10401">DPRSPGLLYEVDNRMRHGQAVAAGTTGESDSDSVLGGRLVSAHEYFVKEVDLATGRMCLGNPWGDGATKQKWECWLTHHEVVRYVDEVTAVSPW</sequence>
<accession>A0ABW3MQ49</accession>
<evidence type="ECO:0000313" key="1">
    <source>
        <dbReference type="EMBL" id="MFD1051719.1"/>
    </source>
</evidence>
<comment type="caution">
    <text evidence="1">The sequence shown here is derived from an EMBL/GenBank/DDBJ whole genome shotgun (WGS) entry which is preliminary data.</text>
</comment>
<name>A0ABW3MQ49_9PSEU</name>
<reference evidence="2" key="1">
    <citation type="journal article" date="2019" name="Int. J. Syst. Evol. Microbiol.">
        <title>The Global Catalogue of Microorganisms (GCM) 10K type strain sequencing project: providing services to taxonomists for standard genome sequencing and annotation.</title>
        <authorList>
            <consortium name="The Broad Institute Genomics Platform"/>
            <consortium name="The Broad Institute Genome Sequencing Center for Infectious Disease"/>
            <person name="Wu L."/>
            <person name="Ma J."/>
        </authorList>
    </citation>
    <scope>NUCLEOTIDE SEQUENCE [LARGE SCALE GENOMIC DNA]</scope>
    <source>
        <strain evidence="2">JCM 31486</strain>
    </source>
</reference>
<proteinExistence type="predicted"/>
<gene>
    <name evidence="1" type="ORF">ACFQ1S_42275</name>
</gene>
<dbReference type="Proteomes" id="UP001597045">
    <property type="component" value="Unassembled WGS sequence"/>
</dbReference>